<evidence type="ECO:0000259" key="2">
    <source>
        <dbReference type="PROSITE" id="PS51969"/>
    </source>
</evidence>
<dbReference type="VEuPathDB" id="VectorBase:ASIS015293"/>
<feature type="domain" description="CBM39" evidence="2">
    <location>
        <begin position="35"/>
        <end position="137"/>
    </location>
</feature>
<proteinExistence type="predicted"/>
<keyword evidence="1" id="KW-0732">Signal</keyword>
<dbReference type="AlphaFoldDB" id="A0A084VCT1"/>
<reference evidence="4" key="2">
    <citation type="submission" date="2020-05" db="UniProtKB">
        <authorList>
            <consortium name="EnsemblMetazoa"/>
        </authorList>
    </citation>
    <scope>IDENTIFICATION</scope>
</reference>
<dbReference type="GO" id="GO:0030246">
    <property type="term" value="F:carbohydrate binding"/>
    <property type="evidence" value="ECO:0007669"/>
    <property type="project" value="InterPro"/>
</dbReference>
<dbReference type="Proteomes" id="UP000030765">
    <property type="component" value="Unassembled WGS sequence"/>
</dbReference>
<dbReference type="PROSITE" id="PS51969">
    <property type="entry name" value="CBM39"/>
    <property type="match status" value="1"/>
</dbReference>
<evidence type="ECO:0000313" key="3">
    <source>
        <dbReference type="EMBL" id="KFB35775.1"/>
    </source>
</evidence>
<feature type="signal peptide" evidence="1">
    <location>
        <begin position="1"/>
        <end position="19"/>
    </location>
</feature>
<dbReference type="EnsemblMetazoa" id="ASIC002680-RA">
    <property type="protein sequence ID" value="ASIC002680-PA"/>
    <property type="gene ID" value="ASIC002680"/>
</dbReference>
<dbReference type="InterPro" id="IPR043030">
    <property type="entry name" value="BGBP_N_sf"/>
</dbReference>
<dbReference type="EMBL" id="ATLV01010848">
    <property type="status" value="NOT_ANNOTATED_CDS"/>
    <property type="molecule type" value="Genomic_DNA"/>
</dbReference>
<dbReference type="OMA" id="GHRIGKI"/>
<dbReference type="VEuPathDB" id="VectorBase:ASIC002680"/>
<gene>
    <name evidence="3" type="ORF">ZHAS_00002680</name>
</gene>
<evidence type="ECO:0000313" key="4">
    <source>
        <dbReference type="EnsemblMetazoa" id="ASIC002680-PA"/>
    </source>
</evidence>
<evidence type="ECO:0000256" key="1">
    <source>
        <dbReference type="SAM" id="SignalP"/>
    </source>
</evidence>
<dbReference type="InterPro" id="IPR031756">
    <property type="entry name" value="BGBP_N"/>
</dbReference>
<evidence type="ECO:0000313" key="5">
    <source>
        <dbReference type="Proteomes" id="UP000030765"/>
    </source>
</evidence>
<accession>A0A084VCT1</accession>
<feature type="chain" id="PRO_5001783248" evidence="1">
    <location>
        <begin position="20"/>
        <end position="274"/>
    </location>
</feature>
<sequence length="274" mass="30705">MKHHIVLVLALQLLHTSSGGLLDWFRGTDEQQAGHKVGQVFVEVLTPKGVRLWTHHNPDTVELGVELYVKFYGGQTEALECGLCKSTTEPIDGKFMLENPDLVARFGDVIEYIITTSNGTTTRRHPIRRVFVREELIKPIGRCVCRDRAPSALTEAQGRALSEVQLLERLILRALSNRSDSCEAISNWLVLRSEPRNERADLKEYVQLYLDLLNLRSKRTSPGFGGGWFPSSMVVKVEDHADGIAFQVKSVMEKLKILELLNLGGVLADFDGIL</sequence>
<reference evidence="3 5" key="1">
    <citation type="journal article" date="2014" name="BMC Genomics">
        <title>Genome sequence of Anopheles sinensis provides insight into genetics basis of mosquito competence for malaria parasites.</title>
        <authorList>
            <person name="Zhou D."/>
            <person name="Zhang D."/>
            <person name="Ding G."/>
            <person name="Shi L."/>
            <person name="Hou Q."/>
            <person name="Ye Y."/>
            <person name="Xu Y."/>
            <person name="Zhou H."/>
            <person name="Xiong C."/>
            <person name="Li S."/>
            <person name="Yu J."/>
            <person name="Hong S."/>
            <person name="Yu X."/>
            <person name="Zou P."/>
            <person name="Chen C."/>
            <person name="Chang X."/>
            <person name="Wang W."/>
            <person name="Lv Y."/>
            <person name="Sun Y."/>
            <person name="Ma L."/>
            <person name="Shen B."/>
            <person name="Zhu C."/>
        </authorList>
    </citation>
    <scope>NUCLEOTIDE SEQUENCE [LARGE SCALE GENOMIC DNA]</scope>
</reference>
<name>A0A084VCT1_ANOSI</name>
<dbReference type="Gene3D" id="2.60.40.2140">
    <property type="entry name" value="Beta-1,3-glucan-recognition protein, N-terminal domain"/>
    <property type="match status" value="1"/>
</dbReference>
<dbReference type="EMBL" id="KE524620">
    <property type="protein sequence ID" value="KFB35775.1"/>
    <property type="molecule type" value="Genomic_DNA"/>
</dbReference>
<keyword evidence="5" id="KW-1185">Reference proteome</keyword>
<organism evidence="3">
    <name type="scientific">Anopheles sinensis</name>
    <name type="common">Mosquito</name>
    <dbReference type="NCBI Taxonomy" id="74873"/>
    <lineage>
        <taxon>Eukaryota</taxon>
        <taxon>Metazoa</taxon>
        <taxon>Ecdysozoa</taxon>
        <taxon>Arthropoda</taxon>
        <taxon>Hexapoda</taxon>
        <taxon>Insecta</taxon>
        <taxon>Pterygota</taxon>
        <taxon>Neoptera</taxon>
        <taxon>Endopterygota</taxon>
        <taxon>Diptera</taxon>
        <taxon>Nematocera</taxon>
        <taxon>Culicoidea</taxon>
        <taxon>Culicidae</taxon>
        <taxon>Anophelinae</taxon>
        <taxon>Anopheles</taxon>
    </lineage>
</organism>
<dbReference type="Pfam" id="PF15886">
    <property type="entry name" value="CBM39"/>
    <property type="match status" value="1"/>
</dbReference>
<protein>
    <submittedName>
        <fullName evidence="4">CBM39 domain-containing protein</fullName>
    </submittedName>
</protein>
<dbReference type="OrthoDB" id="7721781at2759"/>